<reference evidence="1" key="4">
    <citation type="submission" date="2025-09" db="UniProtKB">
        <authorList>
            <consortium name="Ensembl"/>
        </authorList>
    </citation>
    <scope>IDENTIFICATION</scope>
    <source>
        <strain evidence="1">17573</strain>
    </source>
</reference>
<name>A0A5F7ZM43_MACMU</name>
<dbReference type="GeneTree" id="ENSGT00940000170471"/>
<reference evidence="1" key="3">
    <citation type="submission" date="2025-08" db="UniProtKB">
        <authorList>
            <consortium name="Ensembl"/>
        </authorList>
    </citation>
    <scope>IDENTIFICATION</scope>
    <source>
        <strain evidence="1">17573</strain>
    </source>
</reference>
<sequence>DGFCSVSQAGVQWRNLSSLQPPLPGFKQFLCLSLLSSWDYRYPPPRLANSVFLVERGFTMLARLVSNSWSQLICPPQPPKVLGLQARATTPGPRGFLIAARQSLQSWGGEVQ</sequence>
<dbReference type="InParanoid" id="A0A5F7ZM43"/>
<dbReference type="VEuPathDB" id="HostDB:ENSMMUG00000050173"/>
<proteinExistence type="predicted"/>
<protein>
    <submittedName>
        <fullName evidence="1">Uncharacterized protein</fullName>
    </submittedName>
</protein>
<dbReference type="AlphaFoldDB" id="A0A5F7ZM43"/>
<dbReference type="Proteomes" id="UP000006718">
    <property type="component" value="Chromosome 20"/>
</dbReference>
<dbReference type="Bgee" id="ENSMMUG00000050173">
    <property type="expression patterns" value="Expressed in ileum"/>
</dbReference>
<dbReference type="PANTHER" id="PTHR46254:SF12">
    <property type="entry name" value="RNA BINDING MOTIF SINGLE STRANDED INTERACTING PROTEIN 2"/>
    <property type="match status" value="1"/>
</dbReference>
<accession>A0A5F7ZM43</accession>
<keyword evidence="2" id="KW-1185">Reference proteome</keyword>
<reference evidence="1" key="2">
    <citation type="submission" date="2019-01" db="EMBL/GenBank/DDBJ databases">
        <authorList>
            <person name="Graves T."/>
            <person name="Eichler E.E."/>
            <person name="Wilson R.K."/>
        </authorList>
    </citation>
    <scope>NUCLEOTIDE SEQUENCE [LARGE SCALE GENOMIC DNA]</scope>
    <source>
        <strain evidence="1">17573</strain>
    </source>
</reference>
<evidence type="ECO:0000313" key="1">
    <source>
        <dbReference type="Ensembl" id="ENSMMUP00000066697.1"/>
    </source>
</evidence>
<evidence type="ECO:0000313" key="2">
    <source>
        <dbReference type="Proteomes" id="UP000006718"/>
    </source>
</evidence>
<organism evidence="1 2">
    <name type="scientific">Macaca mulatta</name>
    <name type="common">Rhesus macaque</name>
    <dbReference type="NCBI Taxonomy" id="9544"/>
    <lineage>
        <taxon>Eukaryota</taxon>
        <taxon>Metazoa</taxon>
        <taxon>Chordata</taxon>
        <taxon>Craniata</taxon>
        <taxon>Vertebrata</taxon>
        <taxon>Euteleostomi</taxon>
        <taxon>Mammalia</taxon>
        <taxon>Eutheria</taxon>
        <taxon>Euarchontoglires</taxon>
        <taxon>Primates</taxon>
        <taxon>Haplorrhini</taxon>
        <taxon>Catarrhini</taxon>
        <taxon>Cercopithecidae</taxon>
        <taxon>Cercopithecinae</taxon>
        <taxon>Macaca</taxon>
    </lineage>
</organism>
<dbReference type="PANTHER" id="PTHR46254">
    <property type="entry name" value="PROTEIN GVQW1-RELATED"/>
    <property type="match status" value="1"/>
</dbReference>
<reference evidence="2" key="1">
    <citation type="journal article" date="2007" name="Science">
        <title>Evolutionary and biomedical insights from the rhesus macaque genome.</title>
        <authorList>
            <person name="Gibbs R.A."/>
            <person name="Rogers J."/>
            <person name="Katze M.G."/>
            <person name="Bumgarner R."/>
            <person name="Weinstock G.M."/>
            <person name="Mardis E.R."/>
            <person name="Remington K.A."/>
            <person name="Strausberg R.L."/>
            <person name="Venter J.C."/>
            <person name="Wilson R.K."/>
            <person name="Batzer M.A."/>
            <person name="Bustamante C.D."/>
            <person name="Eichler E.E."/>
            <person name="Hahn M.W."/>
            <person name="Hardison R.C."/>
            <person name="Makova K.D."/>
            <person name="Miller W."/>
            <person name="Milosavljevic A."/>
            <person name="Palermo R.E."/>
            <person name="Siepel A."/>
            <person name="Sikela J.M."/>
            <person name="Attaway T."/>
            <person name="Bell S."/>
            <person name="Bernard K.E."/>
            <person name="Buhay C.J."/>
            <person name="Chandrabose M.N."/>
            <person name="Dao M."/>
            <person name="Davis C."/>
            <person name="Delehaunty K.D."/>
            <person name="Ding Y."/>
            <person name="Dinh H.H."/>
            <person name="Dugan-Rocha S."/>
            <person name="Fulton L.A."/>
            <person name="Gabisi R.A."/>
            <person name="Garner T.T."/>
            <person name="Godfrey J."/>
            <person name="Hawes A.C."/>
            <person name="Hernandez J."/>
            <person name="Hines S."/>
            <person name="Holder M."/>
            <person name="Hume J."/>
            <person name="Jhangiani S.N."/>
            <person name="Joshi V."/>
            <person name="Khan Z.M."/>
            <person name="Kirkness E.F."/>
            <person name="Cree A."/>
            <person name="Fowler R.G."/>
            <person name="Lee S."/>
            <person name="Lewis L.R."/>
            <person name="Li Z."/>
            <person name="Liu Y.-S."/>
            <person name="Moore S.M."/>
            <person name="Muzny D."/>
            <person name="Nazareth L.V."/>
            <person name="Ngo D.N."/>
            <person name="Okwuonu G.O."/>
            <person name="Pai G."/>
            <person name="Parker D."/>
            <person name="Paul H.A."/>
            <person name="Pfannkoch C."/>
            <person name="Pohl C.S."/>
            <person name="Rogers Y.-H.C."/>
            <person name="Ruiz S.J."/>
            <person name="Sabo A."/>
            <person name="Santibanez J."/>
            <person name="Schneider B.W."/>
            <person name="Smith S.M."/>
            <person name="Sodergren E."/>
            <person name="Svatek A.F."/>
            <person name="Utterback T.R."/>
            <person name="Vattathil S."/>
            <person name="Warren W."/>
            <person name="White C.S."/>
            <person name="Chinwalla A.T."/>
            <person name="Feng Y."/>
            <person name="Halpern A.L."/>
            <person name="Hillier L.W."/>
            <person name="Huang X."/>
            <person name="Minx P."/>
            <person name="Nelson J.O."/>
            <person name="Pepin K.H."/>
            <person name="Qin X."/>
            <person name="Sutton G.G."/>
            <person name="Venter E."/>
            <person name="Walenz B.P."/>
            <person name="Wallis J.W."/>
            <person name="Worley K.C."/>
            <person name="Yang S.-P."/>
            <person name="Jones S.M."/>
            <person name="Marra M.A."/>
            <person name="Rocchi M."/>
            <person name="Schein J.E."/>
            <person name="Baertsch R."/>
            <person name="Clarke L."/>
            <person name="Csuros M."/>
            <person name="Glasscock J."/>
            <person name="Harris R.A."/>
            <person name="Havlak P."/>
            <person name="Jackson A.R."/>
            <person name="Jiang H."/>
            <person name="Liu Y."/>
            <person name="Messina D.N."/>
            <person name="Shen Y."/>
            <person name="Song H.X.-Z."/>
            <person name="Wylie T."/>
            <person name="Zhang L."/>
            <person name="Birney E."/>
            <person name="Han K."/>
            <person name="Konkel M.K."/>
            <person name="Lee J."/>
            <person name="Smit A.F.A."/>
            <person name="Ullmer B."/>
            <person name="Wang H."/>
            <person name="Xing J."/>
            <person name="Burhans R."/>
            <person name="Cheng Z."/>
            <person name="Karro J.E."/>
            <person name="Ma J."/>
            <person name="Raney B."/>
            <person name="She X."/>
            <person name="Cox M.J."/>
            <person name="Demuth J.P."/>
            <person name="Dumas L.J."/>
            <person name="Han S.-G."/>
            <person name="Hopkins J."/>
            <person name="Karimpour-Fard A."/>
            <person name="Kim Y.H."/>
            <person name="Pollack J.R."/>
            <person name="Vinar T."/>
            <person name="Addo-Quaye C."/>
            <person name="Degenhardt J."/>
            <person name="Denby A."/>
            <person name="Hubisz M.J."/>
            <person name="Indap A."/>
            <person name="Kosiol C."/>
            <person name="Lahn B.T."/>
            <person name="Lawson H.A."/>
            <person name="Marklein A."/>
            <person name="Nielsen R."/>
            <person name="Vallender E.J."/>
            <person name="Clark A.G."/>
            <person name="Ferguson B."/>
            <person name="Hernandez R.D."/>
            <person name="Hirani K."/>
            <person name="Kehrer-Sawatzki H."/>
            <person name="Kolb J."/>
            <person name="Patil S."/>
            <person name="Pu L.-L."/>
            <person name="Ren Y."/>
            <person name="Smith D.G."/>
            <person name="Wheeler D.A."/>
            <person name="Schenck I."/>
            <person name="Ball E.V."/>
            <person name="Chen R."/>
            <person name="Cooper D.N."/>
            <person name="Giardine B."/>
            <person name="Hsu F."/>
            <person name="Kent W.J."/>
            <person name="Lesk A."/>
            <person name="Nelson D.L."/>
            <person name="O'brien W.E."/>
            <person name="Pruefer K."/>
            <person name="Stenson P.D."/>
            <person name="Wallace J.C."/>
            <person name="Ke H."/>
            <person name="Liu X.-M."/>
            <person name="Wang P."/>
            <person name="Xiang A.P."/>
            <person name="Yang F."/>
            <person name="Barber G.P."/>
            <person name="Haussler D."/>
            <person name="Karolchik D."/>
            <person name="Kern A.D."/>
            <person name="Kuhn R.M."/>
            <person name="Smith K.E."/>
            <person name="Zwieg A.S."/>
        </authorList>
    </citation>
    <scope>NUCLEOTIDE SEQUENCE [LARGE SCALE GENOMIC DNA]</scope>
    <source>
        <strain evidence="2">17573</strain>
    </source>
</reference>
<dbReference type="Ensembl" id="ENSMMUT00000104844.1">
    <property type="protein sequence ID" value="ENSMMUP00000066697.1"/>
    <property type="gene ID" value="ENSMMUG00000050173.1"/>
</dbReference>